<proteinExistence type="predicted"/>
<dbReference type="PANTHER" id="PTHR15462">
    <property type="entry name" value="SERINE PROTEASE"/>
    <property type="match status" value="1"/>
</dbReference>
<dbReference type="PROSITE" id="PS00134">
    <property type="entry name" value="TRYPSIN_HIS"/>
    <property type="match status" value="1"/>
</dbReference>
<dbReference type="PANTHER" id="PTHR15462:SF8">
    <property type="entry name" value="SERINE PROTEASE"/>
    <property type="match status" value="1"/>
</dbReference>
<dbReference type="AlphaFoldDB" id="A0A1S6HP99"/>
<reference evidence="3 4" key="1">
    <citation type="submission" date="2016-03" db="EMBL/GenBank/DDBJ databases">
        <title>Complete genome sequence of Shewanella psychrophila WP2, a deep sea bacterium isolated from west Pacific sediment.</title>
        <authorList>
            <person name="Xu G."/>
            <person name="Jian H."/>
        </authorList>
    </citation>
    <scope>NUCLEOTIDE SEQUENCE [LARGE SCALE GENOMIC DNA]</scope>
    <source>
        <strain evidence="3 4">WP2</strain>
    </source>
</reference>
<dbReference type="InterPro" id="IPR050966">
    <property type="entry name" value="Glutamyl_endopeptidase"/>
</dbReference>
<sequence>MKLLKITISLCLFFICQYSVGESFSVDKENENLRVQVKDIDDYSHASSVGSLIITRNRFSKNIEVRCSAVLIAEDYIMTAAHCVFDHLRAAPVLNIEFIPQYLGKGRQQRTRVFIEEGWIHKQYTLEDYKNVLQFPNGTVSLNNDTQKTDLAILRVMSSKNRKGSGKQFGYIEPVSQDKVLIEQKVPVTLLSYPGDKEGNTLWHQKCELKKYKPFIGQINCRVYSGASGAGVIIETPESTHHVVGIVSTSSMNGEIGEAVLFSNKVIEDINYIISKRPDKVKLFEAVDFKTTKKVYIHIENRCNEKVVAQAYYQPYGSENWGGARKNDSYRILS</sequence>
<keyword evidence="4" id="KW-1185">Reference proteome</keyword>
<dbReference type="EMBL" id="CP014782">
    <property type="protein sequence ID" value="AQS37347.1"/>
    <property type="molecule type" value="Genomic_DNA"/>
</dbReference>
<evidence type="ECO:0000313" key="4">
    <source>
        <dbReference type="Proteomes" id="UP000189545"/>
    </source>
</evidence>
<protein>
    <submittedName>
        <fullName evidence="3">Trypsin-like peptidase domain</fullName>
    </submittedName>
</protein>
<dbReference type="Gene3D" id="2.40.10.10">
    <property type="entry name" value="Trypsin-like serine proteases"/>
    <property type="match status" value="2"/>
</dbReference>
<evidence type="ECO:0000256" key="2">
    <source>
        <dbReference type="SAM" id="SignalP"/>
    </source>
</evidence>
<feature type="chain" id="PRO_5012910233" evidence="2">
    <location>
        <begin position="22"/>
        <end position="334"/>
    </location>
</feature>
<dbReference type="STRING" id="225848.Sps_02189"/>
<dbReference type="InterPro" id="IPR018114">
    <property type="entry name" value="TRYPSIN_HIS"/>
</dbReference>
<evidence type="ECO:0000256" key="1">
    <source>
        <dbReference type="ARBA" id="ARBA00022729"/>
    </source>
</evidence>
<dbReference type="Proteomes" id="UP000189545">
    <property type="component" value="Chromosome"/>
</dbReference>
<gene>
    <name evidence="3" type="ORF">Sps_02189</name>
</gene>
<dbReference type="InterPro" id="IPR009003">
    <property type="entry name" value="Peptidase_S1_PA"/>
</dbReference>
<feature type="signal peptide" evidence="2">
    <location>
        <begin position="1"/>
        <end position="21"/>
    </location>
</feature>
<dbReference type="RefSeq" id="WP_077752523.1">
    <property type="nucleotide sequence ID" value="NZ_CP014782.1"/>
</dbReference>
<name>A0A1S6HP99_9GAMM</name>
<dbReference type="Pfam" id="PF13365">
    <property type="entry name" value="Trypsin_2"/>
    <property type="match status" value="1"/>
</dbReference>
<dbReference type="OrthoDB" id="9813836at2"/>
<organism evidence="3 4">
    <name type="scientific">Shewanella psychrophila</name>
    <dbReference type="NCBI Taxonomy" id="225848"/>
    <lineage>
        <taxon>Bacteria</taxon>
        <taxon>Pseudomonadati</taxon>
        <taxon>Pseudomonadota</taxon>
        <taxon>Gammaproteobacteria</taxon>
        <taxon>Alteromonadales</taxon>
        <taxon>Shewanellaceae</taxon>
        <taxon>Shewanella</taxon>
    </lineage>
</organism>
<dbReference type="GO" id="GO:0006508">
    <property type="term" value="P:proteolysis"/>
    <property type="evidence" value="ECO:0007669"/>
    <property type="project" value="InterPro"/>
</dbReference>
<keyword evidence="1 2" id="KW-0732">Signal</keyword>
<dbReference type="KEGG" id="spsw:Sps_02189"/>
<accession>A0A1S6HP99</accession>
<dbReference type="GO" id="GO:0004252">
    <property type="term" value="F:serine-type endopeptidase activity"/>
    <property type="evidence" value="ECO:0007669"/>
    <property type="project" value="InterPro"/>
</dbReference>
<dbReference type="SUPFAM" id="SSF50494">
    <property type="entry name" value="Trypsin-like serine proteases"/>
    <property type="match status" value="1"/>
</dbReference>
<evidence type="ECO:0000313" key="3">
    <source>
        <dbReference type="EMBL" id="AQS37347.1"/>
    </source>
</evidence>
<dbReference type="InterPro" id="IPR043504">
    <property type="entry name" value="Peptidase_S1_PA_chymotrypsin"/>
</dbReference>